<keyword evidence="3" id="KW-1185">Reference proteome</keyword>
<evidence type="ECO:0000313" key="2">
    <source>
        <dbReference type="EMBL" id="KAK8381553.1"/>
    </source>
</evidence>
<sequence>MVAALVSDGDAGGDLGRSVLVVHGSFVAEDAVVRRGSSVCWRVGYGVESGEVVRSIGKGRQSTQQPSWTSAQLQSLKQQEL</sequence>
<name>A0AAW0T1W4_SCYPA</name>
<protein>
    <submittedName>
        <fullName evidence="2">Uncharacterized protein</fullName>
    </submittedName>
</protein>
<organism evidence="2 3">
    <name type="scientific">Scylla paramamosain</name>
    <name type="common">Mud crab</name>
    <dbReference type="NCBI Taxonomy" id="85552"/>
    <lineage>
        <taxon>Eukaryota</taxon>
        <taxon>Metazoa</taxon>
        <taxon>Ecdysozoa</taxon>
        <taxon>Arthropoda</taxon>
        <taxon>Crustacea</taxon>
        <taxon>Multicrustacea</taxon>
        <taxon>Malacostraca</taxon>
        <taxon>Eumalacostraca</taxon>
        <taxon>Eucarida</taxon>
        <taxon>Decapoda</taxon>
        <taxon>Pleocyemata</taxon>
        <taxon>Brachyura</taxon>
        <taxon>Eubrachyura</taxon>
        <taxon>Portunoidea</taxon>
        <taxon>Portunidae</taxon>
        <taxon>Portuninae</taxon>
        <taxon>Scylla</taxon>
    </lineage>
</organism>
<gene>
    <name evidence="2" type="ORF">O3P69_018566</name>
</gene>
<evidence type="ECO:0000256" key="1">
    <source>
        <dbReference type="SAM" id="MobiDB-lite"/>
    </source>
</evidence>
<evidence type="ECO:0000313" key="3">
    <source>
        <dbReference type="Proteomes" id="UP001487740"/>
    </source>
</evidence>
<proteinExistence type="predicted"/>
<dbReference type="Proteomes" id="UP001487740">
    <property type="component" value="Unassembled WGS sequence"/>
</dbReference>
<dbReference type="AlphaFoldDB" id="A0AAW0T1W4"/>
<feature type="region of interest" description="Disordered" evidence="1">
    <location>
        <begin position="57"/>
        <end position="81"/>
    </location>
</feature>
<feature type="compositionally biased region" description="Polar residues" evidence="1">
    <location>
        <begin position="60"/>
        <end position="81"/>
    </location>
</feature>
<reference evidence="2 3" key="1">
    <citation type="submission" date="2023-03" db="EMBL/GenBank/DDBJ databases">
        <title>High-quality genome of Scylla paramamosain provides insights in environmental adaptation.</title>
        <authorList>
            <person name="Zhang L."/>
        </authorList>
    </citation>
    <scope>NUCLEOTIDE SEQUENCE [LARGE SCALE GENOMIC DNA]</scope>
    <source>
        <strain evidence="2">LZ_2023a</strain>
        <tissue evidence="2">Muscle</tissue>
    </source>
</reference>
<comment type="caution">
    <text evidence="2">The sequence shown here is derived from an EMBL/GenBank/DDBJ whole genome shotgun (WGS) entry which is preliminary data.</text>
</comment>
<dbReference type="EMBL" id="JARAKH010000040">
    <property type="protein sequence ID" value="KAK8381553.1"/>
    <property type="molecule type" value="Genomic_DNA"/>
</dbReference>
<accession>A0AAW0T1W4</accession>